<feature type="compositionally biased region" description="Gly residues" evidence="1">
    <location>
        <begin position="450"/>
        <end position="470"/>
    </location>
</feature>
<feature type="region of interest" description="Disordered" evidence="1">
    <location>
        <begin position="216"/>
        <end position="237"/>
    </location>
</feature>
<evidence type="ECO:0000313" key="3">
    <source>
        <dbReference type="Proteomes" id="UP000002139"/>
    </source>
</evidence>
<dbReference type="STRING" id="448385.sce8490"/>
<proteinExistence type="predicted"/>
<dbReference type="HOGENOM" id="CLU_036811_0_0_7"/>
<feature type="compositionally biased region" description="Gly residues" evidence="1">
    <location>
        <begin position="262"/>
        <end position="279"/>
    </location>
</feature>
<feature type="region of interest" description="Disordered" evidence="1">
    <location>
        <begin position="413"/>
        <end position="523"/>
    </location>
</feature>
<dbReference type="EC" id="1.7.1.7" evidence="2"/>
<evidence type="ECO:0000256" key="1">
    <source>
        <dbReference type="SAM" id="MobiDB-lite"/>
    </source>
</evidence>
<reference evidence="2 3" key="1">
    <citation type="journal article" date="2007" name="Nat. Biotechnol.">
        <title>Complete genome sequence of the myxobacterium Sorangium cellulosum.</title>
        <authorList>
            <person name="Schneiker S."/>
            <person name="Perlova O."/>
            <person name="Kaiser O."/>
            <person name="Gerth K."/>
            <person name="Alici A."/>
            <person name="Altmeyer M.O."/>
            <person name="Bartels D."/>
            <person name="Bekel T."/>
            <person name="Beyer S."/>
            <person name="Bode E."/>
            <person name="Bode H.B."/>
            <person name="Bolten C.J."/>
            <person name="Choudhuri J.V."/>
            <person name="Doss S."/>
            <person name="Elnakady Y.A."/>
            <person name="Frank B."/>
            <person name="Gaigalat L."/>
            <person name="Goesmann A."/>
            <person name="Groeger C."/>
            <person name="Gross F."/>
            <person name="Jelsbak L."/>
            <person name="Jelsbak L."/>
            <person name="Kalinowski J."/>
            <person name="Kegler C."/>
            <person name="Knauber T."/>
            <person name="Konietzny S."/>
            <person name="Kopp M."/>
            <person name="Krause L."/>
            <person name="Krug D."/>
            <person name="Linke B."/>
            <person name="Mahmud T."/>
            <person name="Martinez-Arias R."/>
            <person name="McHardy A.C."/>
            <person name="Merai M."/>
            <person name="Meyer F."/>
            <person name="Mormann S."/>
            <person name="Munoz-Dorado J."/>
            <person name="Perez J."/>
            <person name="Pradella S."/>
            <person name="Rachid S."/>
            <person name="Raddatz G."/>
            <person name="Rosenau F."/>
            <person name="Rueckert C."/>
            <person name="Sasse F."/>
            <person name="Scharfe M."/>
            <person name="Schuster S.C."/>
            <person name="Suen G."/>
            <person name="Treuner-Lange A."/>
            <person name="Velicer G.J."/>
            <person name="Vorholter F.-J."/>
            <person name="Weissman K.J."/>
            <person name="Welch R.D."/>
            <person name="Wenzel S.C."/>
            <person name="Whitworth D.E."/>
            <person name="Wilhelm S."/>
            <person name="Wittmann C."/>
            <person name="Bloecker H."/>
            <person name="Puehler A."/>
            <person name="Mueller R."/>
        </authorList>
    </citation>
    <scope>NUCLEOTIDE SEQUENCE [LARGE SCALE GENOMIC DNA]</scope>
    <source>
        <strain evidence="3">So ce56</strain>
    </source>
</reference>
<dbReference type="KEGG" id="scl:sce8490"/>
<gene>
    <name evidence="2" type="ordered locus">sce8490</name>
</gene>
<keyword evidence="2" id="KW-0560">Oxidoreductase</keyword>
<dbReference type="AlphaFoldDB" id="A9FUR4"/>
<feature type="compositionally biased region" description="Gly residues" evidence="1">
    <location>
        <begin position="416"/>
        <end position="442"/>
    </location>
</feature>
<feature type="compositionally biased region" description="Gly residues" evidence="1">
    <location>
        <begin position="333"/>
        <end position="355"/>
    </location>
</feature>
<name>A9FUR4_SORC5</name>
<sequence>MTKWESGFRALGARPLLFGVALFNGSAALGCGSESGVWERCEETLTCAPVESCNADPGNAGRPVDCDGVYVADKGDDARPGTPNLPVKTFARAFELARERGMRVYACADTFSVEVRVPAGMDVWGGLDCRGLPSHWPIHPLGELTTIAPGPNRIPLTVVDEAAEPSPEADVITTLTRIRMIARDATVPGGSSIAMRALPGVTVQLRLSEVVAGDGADGAPGADGGVNEAQKGAPGNPGAVACSADTVTGGARVTTSCDDGISSGGMGGIGTNGDGGDGESGSPLPNTNPMSHGLGGAGQGILSCSEGRGGLAGDDGANGNGASGPGRVTDTGLEGGAGEDGHAGQHGYGGGGGGGSRGGSAYCGAGAAQGGASGGSGGAGGCGGKPGKGGGPGGSSIGILSYHASVRVSKTSLITGRGGNGGRGGDGQYGGVGGYGGTGGSNRAGSQPGCRGGDGGKGGNGGRGGGGHGGHSLAVAHTVDQGPDVEPDSPIKFGLPGDGGGAGDLNANSGKTGSAAISMGFQD</sequence>
<accession>A9FUR4</accession>
<dbReference type="PROSITE" id="PS51257">
    <property type="entry name" value="PROKAR_LIPOPROTEIN"/>
    <property type="match status" value="1"/>
</dbReference>
<evidence type="ECO:0000313" key="2">
    <source>
        <dbReference type="EMBL" id="CAN98660.1"/>
    </source>
</evidence>
<feature type="region of interest" description="Disordered" evidence="1">
    <location>
        <begin position="258"/>
        <end position="355"/>
    </location>
</feature>
<dbReference type="EMBL" id="AM746676">
    <property type="protein sequence ID" value="CAN98660.1"/>
    <property type="molecule type" value="Genomic_DNA"/>
</dbReference>
<protein>
    <submittedName>
        <fullName evidence="2">Dehydrogenase/GMP reductase</fullName>
        <ecNumber evidence="2">1.7.1.7</ecNumber>
    </submittedName>
</protein>
<dbReference type="GO" id="GO:0003920">
    <property type="term" value="F:GMP reductase activity"/>
    <property type="evidence" value="ECO:0007669"/>
    <property type="project" value="UniProtKB-EC"/>
</dbReference>
<feature type="compositionally biased region" description="Gly residues" evidence="1">
    <location>
        <begin position="307"/>
        <end position="324"/>
    </location>
</feature>
<dbReference type="Proteomes" id="UP000002139">
    <property type="component" value="Chromosome"/>
</dbReference>
<organism evidence="2 3">
    <name type="scientific">Sorangium cellulosum (strain So ce56)</name>
    <name type="common">Polyangium cellulosum (strain So ce56)</name>
    <dbReference type="NCBI Taxonomy" id="448385"/>
    <lineage>
        <taxon>Bacteria</taxon>
        <taxon>Pseudomonadati</taxon>
        <taxon>Myxococcota</taxon>
        <taxon>Polyangia</taxon>
        <taxon>Polyangiales</taxon>
        <taxon>Polyangiaceae</taxon>
        <taxon>Sorangium</taxon>
    </lineage>
</organism>
<keyword evidence="3" id="KW-1185">Reference proteome</keyword>